<evidence type="ECO:0000313" key="9">
    <source>
        <dbReference type="Proteomes" id="UP000826271"/>
    </source>
</evidence>
<proteinExistence type="inferred from homology"/>
<feature type="domain" description="SCP" evidence="7">
    <location>
        <begin position="30"/>
        <end position="159"/>
    </location>
</feature>
<dbReference type="PANTHER" id="PTHR10334">
    <property type="entry name" value="CYSTEINE-RICH SECRETORY PROTEIN-RELATED"/>
    <property type="match status" value="1"/>
</dbReference>
<dbReference type="Pfam" id="PF00188">
    <property type="entry name" value="CAP"/>
    <property type="match status" value="1"/>
</dbReference>
<sequence>MDSLNISLFISSLILFSTMATTKAFPQTLNSPQDFLDAHNKARAEVGVQPLGWNDTVANYALRYAHKRYGDCNLEHSQGPYGENLAGGGELSAVDAVTMWVGEKSNYDYHSNSCIGGSCLHYTQVVWRDSTRLGCARVQCRNKSVFVICSYDPPGNYIGERPY</sequence>
<comment type="similarity">
    <text evidence="1">Belongs to the CRISP family.</text>
</comment>
<dbReference type="InterPro" id="IPR001283">
    <property type="entry name" value="CRISP-related"/>
</dbReference>
<dbReference type="PROSITE" id="PS01010">
    <property type="entry name" value="CRISP_2"/>
    <property type="match status" value="1"/>
</dbReference>
<dbReference type="GO" id="GO:0098542">
    <property type="term" value="P:defense response to other organism"/>
    <property type="evidence" value="ECO:0007669"/>
    <property type="project" value="UniProtKB-ARBA"/>
</dbReference>
<keyword evidence="9" id="KW-1185">Reference proteome</keyword>
<keyword evidence="3" id="KW-0611">Plant defense</keyword>
<name>A0AAV6WAX3_9LAMI</name>
<keyword evidence="2 6" id="KW-0732">Signal</keyword>
<evidence type="ECO:0000256" key="3">
    <source>
        <dbReference type="ARBA" id="ARBA00022821"/>
    </source>
</evidence>
<dbReference type="InterPro" id="IPR035940">
    <property type="entry name" value="CAP_sf"/>
</dbReference>
<dbReference type="GO" id="GO:0005576">
    <property type="term" value="C:extracellular region"/>
    <property type="evidence" value="ECO:0007669"/>
    <property type="project" value="InterPro"/>
</dbReference>
<gene>
    <name evidence="8" type="ORF">BUALT_Bualt19G0100000</name>
</gene>
<evidence type="ECO:0000256" key="2">
    <source>
        <dbReference type="ARBA" id="ARBA00022729"/>
    </source>
</evidence>
<dbReference type="AlphaFoldDB" id="A0AAV6WAX3"/>
<organism evidence="8 9">
    <name type="scientific">Buddleja alternifolia</name>
    <dbReference type="NCBI Taxonomy" id="168488"/>
    <lineage>
        <taxon>Eukaryota</taxon>
        <taxon>Viridiplantae</taxon>
        <taxon>Streptophyta</taxon>
        <taxon>Embryophyta</taxon>
        <taxon>Tracheophyta</taxon>
        <taxon>Spermatophyta</taxon>
        <taxon>Magnoliopsida</taxon>
        <taxon>eudicotyledons</taxon>
        <taxon>Gunneridae</taxon>
        <taxon>Pentapetalae</taxon>
        <taxon>asterids</taxon>
        <taxon>lamiids</taxon>
        <taxon>Lamiales</taxon>
        <taxon>Scrophulariaceae</taxon>
        <taxon>Buddlejeae</taxon>
        <taxon>Buddleja</taxon>
    </lineage>
</organism>
<feature type="signal peptide" evidence="6">
    <location>
        <begin position="1"/>
        <end position="24"/>
    </location>
</feature>
<evidence type="ECO:0000256" key="5">
    <source>
        <dbReference type="ARBA" id="ARBA00023265"/>
    </source>
</evidence>
<reference evidence="8" key="1">
    <citation type="submission" date="2019-10" db="EMBL/GenBank/DDBJ databases">
        <authorList>
            <person name="Zhang R."/>
            <person name="Pan Y."/>
            <person name="Wang J."/>
            <person name="Ma R."/>
            <person name="Yu S."/>
        </authorList>
    </citation>
    <scope>NUCLEOTIDE SEQUENCE</scope>
    <source>
        <strain evidence="8">LA-IB0</strain>
        <tissue evidence="8">Leaf</tissue>
    </source>
</reference>
<dbReference type="EMBL" id="WHWC01000019">
    <property type="protein sequence ID" value="KAG8364178.1"/>
    <property type="molecule type" value="Genomic_DNA"/>
</dbReference>
<evidence type="ECO:0000256" key="4">
    <source>
        <dbReference type="ARBA" id="ARBA00023157"/>
    </source>
</evidence>
<dbReference type="FunFam" id="3.40.33.10:FF:000006">
    <property type="entry name" value="Putative pathogenesis-related protein 1"/>
    <property type="match status" value="1"/>
</dbReference>
<dbReference type="SUPFAM" id="SSF55797">
    <property type="entry name" value="PR-1-like"/>
    <property type="match status" value="1"/>
</dbReference>
<evidence type="ECO:0000313" key="8">
    <source>
        <dbReference type="EMBL" id="KAG8364178.1"/>
    </source>
</evidence>
<accession>A0AAV6WAX3</accession>
<evidence type="ECO:0000256" key="1">
    <source>
        <dbReference type="ARBA" id="ARBA00009923"/>
    </source>
</evidence>
<dbReference type="Gene3D" id="3.40.33.10">
    <property type="entry name" value="CAP"/>
    <property type="match status" value="1"/>
</dbReference>
<dbReference type="InterPro" id="IPR014044">
    <property type="entry name" value="CAP_dom"/>
</dbReference>
<evidence type="ECO:0000256" key="6">
    <source>
        <dbReference type="SAM" id="SignalP"/>
    </source>
</evidence>
<evidence type="ECO:0000259" key="7">
    <source>
        <dbReference type="SMART" id="SM00198"/>
    </source>
</evidence>
<keyword evidence="5" id="KW-0568">Pathogenesis-related protein</keyword>
<dbReference type="SMART" id="SM00198">
    <property type="entry name" value="SCP"/>
    <property type="match status" value="1"/>
</dbReference>
<comment type="caution">
    <text evidence="8">The sequence shown here is derived from an EMBL/GenBank/DDBJ whole genome shotgun (WGS) entry which is preliminary data.</text>
</comment>
<feature type="chain" id="PRO_5043428691" description="SCP domain-containing protein" evidence="6">
    <location>
        <begin position="25"/>
        <end position="163"/>
    </location>
</feature>
<dbReference type="CDD" id="cd05381">
    <property type="entry name" value="CAP_PR-1"/>
    <property type="match status" value="1"/>
</dbReference>
<dbReference type="Proteomes" id="UP000826271">
    <property type="component" value="Unassembled WGS sequence"/>
</dbReference>
<keyword evidence="4" id="KW-1015">Disulfide bond</keyword>
<dbReference type="InterPro" id="IPR018244">
    <property type="entry name" value="Allrgn_V5/Tpx1_CS"/>
</dbReference>
<dbReference type="PRINTS" id="PR00837">
    <property type="entry name" value="V5TPXLIKE"/>
</dbReference>
<protein>
    <recommendedName>
        <fullName evidence="7">SCP domain-containing protein</fullName>
    </recommendedName>
</protein>